<organism evidence="4 5">
    <name type="scientific">Novosphingobium jiangmenense</name>
    <dbReference type="NCBI Taxonomy" id="2791981"/>
    <lineage>
        <taxon>Bacteria</taxon>
        <taxon>Pseudomonadati</taxon>
        <taxon>Pseudomonadota</taxon>
        <taxon>Alphaproteobacteria</taxon>
        <taxon>Sphingomonadales</taxon>
        <taxon>Sphingomonadaceae</taxon>
        <taxon>Novosphingobium</taxon>
    </lineage>
</organism>
<sequence length="647" mass="69684">MPALRRLLQSLARNRQGNILPLSAMAIFAVAALIGGAIDISRAWRTQTRLQAACDAGVLAGRRAVTTNGFDATARSQAENYFFANFDEAHQGSRDTAFAPESADRGGSIDAVATTTLPPLMMQLFGFAGFDLSVRCTASMGVGNSDIMMVLDTTGSMSWQLAGSTQTRIEALRAAMKNFYATVEASLSGTNARVRYGFVPYSSSVNVGALLRNLDPSYLVDSWTIQSRRAVYRTVQTTTGYSAPVRTTGSGTSSTSYSNYSSFSSTRYNNSTQCSRALPANTAWANNGSSTTTTQTRTNSSGQRVTTTTVTQPQRLTEYACSSSGGSGWGIIWRYAYRDSYSYTYDTENPIQTSSQVFDRWDYLPVTYDTSRFKNFESVSTPTGDNGALVSSTWAGCIEERSTVSEPSFTWSTLGGFTPAGAQDMEIDLAPDSSAGSKWAPMWPNVAYIRTVTSNGVVYMNSASPSSTGQQAQSFCPTPARLLSTMNSSAFSAFADSLVAQGATYHDIGMVWGARLASPDGLWSSNVREPPANGGEVSRHMIFMTDGEMAPSYAIQSAWGIEFHDRRVTDDGYSEDAARHNSRFLALCEAVKAKGIRIWVIAFAQAMTSELQACSSTDSAFTAANASQLDAAFQAIAKQVGELRVVQ</sequence>
<dbReference type="InterPro" id="IPR036465">
    <property type="entry name" value="vWFA_dom_sf"/>
</dbReference>
<feature type="region of interest" description="Disordered" evidence="1">
    <location>
        <begin position="282"/>
        <end position="310"/>
    </location>
</feature>
<evidence type="ECO:0000259" key="3">
    <source>
        <dbReference type="Pfam" id="PF13400"/>
    </source>
</evidence>
<accession>A0ABS0HEB3</accession>
<evidence type="ECO:0000313" key="4">
    <source>
        <dbReference type="EMBL" id="MBF9150592.1"/>
    </source>
</evidence>
<dbReference type="EMBL" id="JADQDC010000003">
    <property type="protein sequence ID" value="MBF9150592.1"/>
    <property type="molecule type" value="Genomic_DNA"/>
</dbReference>
<keyword evidence="2" id="KW-0812">Transmembrane</keyword>
<evidence type="ECO:0000313" key="5">
    <source>
        <dbReference type="Proteomes" id="UP000600799"/>
    </source>
</evidence>
<feature type="transmembrane region" description="Helical" evidence="2">
    <location>
        <begin position="20"/>
        <end position="38"/>
    </location>
</feature>
<keyword evidence="2" id="KW-1133">Transmembrane helix</keyword>
<proteinExistence type="predicted"/>
<dbReference type="SUPFAM" id="SSF53300">
    <property type="entry name" value="vWA-like"/>
    <property type="match status" value="1"/>
</dbReference>
<name>A0ABS0HEB3_9SPHN</name>
<feature type="compositionally biased region" description="Low complexity" evidence="1">
    <location>
        <begin position="287"/>
        <end position="310"/>
    </location>
</feature>
<keyword evidence="2" id="KW-0472">Membrane</keyword>
<dbReference type="Pfam" id="PF13400">
    <property type="entry name" value="Tad"/>
    <property type="match status" value="1"/>
</dbReference>
<dbReference type="Gene3D" id="3.40.50.410">
    <property type="entry name" value="von Willebrand factor, type A domain"/>
    <property type="match status" value="2"/>
</dbReference>
<protein>
    <submittedName>
        <fullName evidence="4">Pilus assembly protein TadG</fullName>
    </submittedName>
</protein>
<feature type="domain" description="Putative Flp pilus-assembly TadG-like N-terminal" evidence="3">
    <location>
        <begin position="17"/>
        <end position="61"/>
    </location>
</feature>
<comment type="caution">
    <text evidence="4">The sequence shown here is derived from an EMBL/GenBank/DDBJ whole genome shotgun (WGS) entry which is preliminary data.</text>
</comment>
<dbReference type="RefSeq" id="WP_196274930.1">
    <property type="nucleotide sequence ID" value="NZ_JADQDC010000003.1"/>
</dbReference>
<dbReference type="Proteomes" id="UP000600799">
    <property type="component" value="Unassembled WGS sequence"/>
</dbReference>
<reference evidence="4 5" key="1">
    <citation type="submission" date="2020-11" db="EMBL/GenBank/DDBJ databases">
        <title>The genome sequence of Novosphingobium sp. 1Y9A.</title>
        <authorList>
            <person name="Liu Y."/>
        </authorList>
    </citation>
    <scope>NUCLEOTIDE SEQUENCE [LARGE SCALE GENOMIC DNA]</scope>
    <source>
        <strain evidence="4 5">1Y9A</strain>
    </source>
</reference>
<keyword evidence="5" id="KW-1185">Reference proteome</keyword>
<evidence type="ECO:0000256" key="1">
    <source>
        <dbReference type="SAM" id="MobiDB-lite"/>
    </source>
</evidence>
<gene>
    <name evidence="4" type="ORF">I2488_06225</name>
</gene>
<dbReference type="InterPro" id="IPR028087">
    <property type="entry name" value="Tad_N"/>
</dbReference>
<evidence type="ECO:0000256" key="2">
    <source>
        <dbReference type="SAM" id="Phobius"/>
    </source>
</evidence>